<accession>A0A2A5SY31</accession>
<feature type="transmembrane region" description="Helical" evidence="13">
    <location>
        <begin position="52"/>
        <end position="71"/>
    </location>
</feature>
<evidence type="ECO:0000313" key="14">
    <source>
        <dbReference type="EMBL" id="PCS20805.1"/>
    </source>
</evidence>
<reference evidence="14 15" key="1">
    <citation type="submission" date="2014-12" db="EMBL/GenBank/DDBJ databases">
        <title>Draft genome sequences of 10 type strains of Lactococcus.</title>
        <authorList>
            <person name="Sun Z."/>
            <person name="Zhong Z."/>
            <person name="Liu W."/>
            <person name="Zhang W."/>
            <person name="Zhang H."/>
        </authorList>
    </citation>
    <scope>NUCLEOTIDE SEQUENCE [LARGE SCALE GENOMIC DNA]</scope>
    <source>
        <strain evidence="14 15">DSM 21502</strain>
    </source>
</reference>
<feature type="transmembrane region" description="Helical" evidence="13">
    <location>
        <begin position="83"/>
        <end position="108"/>
    </location>
</feature>
<dbReference type="Pfam" id="PF01554">
    <property type="entry name" value="MatE"/>
    <property type="match status" value="2"/>
</dbReference>
<feature type="transmembrane region" description="Helical" evidence="13">
    <location>
        <begin position="276"/>
        <end position="297"/>
    </location>
</feature>
<evidence type="ECO:0000256" key="1">
    <source>
        <dbReference type="ARBA" id="ARBA00003408"/>
    </source>
</evidence>
<feature type="transmembrane region" description="Helical" evidence="13">
    <location>
        <begin position="238"/>
        <end position="264"/>
    </location>
</feature>
<dbReference type="Proteomes" id="UP000218711">
    <property type="component" value="Unassembled WGS sequence"/>
</dbReference>
<keyword evidence="11 13" id="KW-0472">Membrane</keyword>
<dbReference type="NCBIfam" id="TIGR00797">
    <property type="entry name" value="matE"/>
    <property type="match status" value="1"/>
</dbReference>
<dbReference type="AlphaFoldDB" id="A0A2A5SY31"/>
<feature type="transmembrane region" description="Helical" evidence="13">
    <location>
        <begin position="386"/>
        <end position="409"/>
    </location>
</feature>
<protein>
    <recommendedName>
        <fullName evidence="4">Probable multidrug resistance protein NorM</fullName>
    </recommendedName>
    <alternativeName>
        <fullName evidence="12">Multidrug-efflux transporter</fullName>
    </alternativeName>
</protein>
<feature type="transmembrane region" description="Helical" evidence="13">
    <location>
        <begin position="318"/>
        <end position="341"/>
    </location>
</feature>
<feature type="transmembrane region" description="Helical" evidence="13">
    <location>
        <begin position="128"/>
        <end position="148"/>
    </location>
</feature>
<comment type="similarity">
    <text evidence="3">Belongs to the multi antimicrobial extrusion (MATE) (TC 2.A.66.1) family.</text>
</comment>
<feature type="transmembrane region" description="Helical" evidence="13">
    <location>
        <begin position="160"/>
        <end position="182"/>
    </location>
</feature>
<keyword evidence="9 13" id="KW-1133">Transmembrane helix</keyword>
<proteinExistence type="inferred from homology"/>
<dbReference type="PANTHER" id="PTHR43298">
    <property type="entry name" value="MULTIDRUG RESISTANCE PROTEIN NORM-RELATED"/>
    <property type="match status" value="1"/>
</dbReference>
<gene>
    <name evidence="14" type="ORF">RU92_GL000453</name>
</gene>
<name>A0A2A5SY31_LACLC</name>
<evidence type="ECO:0000256" key="4">
    <source>
        <dbReference type="ARBA" id="ARBA00020268"/>
    </source>
</evidence>
<sequence length="449" mass="49240">MKQSDFWKQVLSLALPVAAQGLLYAFLAIINQLMVGQLGESSVVAVALGSKVMSIMAFTQMGLTAGLGILASQHVGRNQREKIAPLQGMLLLVGIGVSLIFMLISVAFPHWAMSLFTADPQVIAIGSSYQRLLGLSYLPAMLIGIYATTLRSDGIVKLPLYISLATVPLEALFNFAFIFGHFGFPKLGVKGAGLSTTIVVVIELVAFLILIYGGKLTGNFSIRQMLNFHFRDVEIKQFWRLTLPLLGDNLSFILSGSIIGAIYGFMGTVQTTAVTIMQPIEMLLITFFGGFSTAASVMVGHRLGRDDMDDAYHTSKRLIWLSILAPLVIAFLLLIPMPWYLSFYKLTPESLSLTKTIMLVMAIFVPSKIVNMVLGSVLGAGGETKFIFYLSILGGWILAIPIGLITAFVLHWDIVWVYAAVTFEELVRALLGGWKMRTRTWLNNLVKEN</sequence>
<comment type="subcellular location">
    <subcellularLocation>
        <location evidence="2">Cell membrane</location>
        <topology evidence="2">Multi-pass membrane protein</topology>
    </subcellularLocation>
</comment>
<dbReference type="InterPro" id="IPR048279">
    <property type="entry name" value="MdtK-like"/>
</dbReference>
<evidence type="ECO:0000313" key="15">
    <source>
        <dbReference type="Proteomes" id="UP000218711"/>
    </source>
</evidence>
<feature type="transmembrane region" description="Helical" evidence="13">
    <location>
        <begin position="194"/>
        <end position="217"/>
    </location>
</feature>
<keyword evidence="6" id="KW-0050">Antiport</keyword>
<evidence type="ECO:0000256" key="6">
    <source>
        <dbReference type="ARBA" id="ARBA00022449"/>
    </source>
</evidence>
<dbReference type="InterPro" id="IPR050222">
    <property type="entry name" value="MATE_MdtK"/>
</dbReference>
<evidence type="ECO:0000256" key="13">
    <source>
        <dbReference type="SAM" id="Phobius"/>
    </source>
</evidence>
<comment type="function">
    <text evidence="1">Multidrug efflux pump.</text>
</comment>
<feature type="transmembrane region" description="Helical" evidence="13">
    <location>
        <begin position="353"/>
        <end position="374"/>
    </location>
</feature>
<dbReference type="EMBL" id="JXKC01000001">
    <property type="protein sequence ID" value="PCS20805.1"/>
    <property type="molecule type" value="Genomic_DNA"/>
</dbReference>
<organism evidence="14 15">
    <name type="scientific">Lactococcus cremoris subsp. tructae</name>
    <dbReference type="NCBI Taxonomy" id="542833"/>
    <lineage>
        <taxon>Bacteria</taxon>
        <taxon>Bacillati</taxon>
        <taxon>Bacillota</taxon>
        <taxon>Bacilli</taxon>
        <taxon>Lactobacillales</taxon>
        <taxon>Streptococcaceae</taxon>
        <taxon>Lactococcus</taxon>
    </lineage>
</organism>
<evidence type="ECO:0000256" key="2">
    <source>
        <dbReference type="ARBA" id="ARBA00004651"/>
    </source>
</evidence>
<dbReference type="GO" id="GO:0042910">
    <property type="term" value="F:xenobiotic transmembrane transporter activity"/>
    <property type="evidence" value="ECO:0007669"/>
    <property type="project" value="InterPro"/>
</dbReference>
<keyword evidence="5" id="KW-0813">Transport</keyword>
<evidence type="ECO:0000256" key="9">
    <source>
        <dbReference type="ARBA" id="ARBA00022989"/>
    </source>
</evidence>
<keyword evidence="8 13" id="KW-0812">Transmembrane</keyword>
<dbReference type="PANTHER" id="PTHR43298:SF2">
    <property type="entry name" value="FMN_FAD EXPORTER YEEO-RELATED"/>
    <property type="match status" value="1"/>
</dbReference>
<keyword evidence="10" id="KW-0406">Ion transport</keyword>
<evidence type="ECO:0000256" key="10">
    <source>
        <dbReference type="ARBA" id="ARBA00023065"/>
    </source>
</evidence>
<evidence type="ECO:0000256" key="12">
    <source>
        <dbReference type="ARBA" id="ARBA00031636"/>
    </source>
</evidence>
<evidence type="ECO:0000256" key="11">
    <source>
        <dbReference type="ARBA" id="ARBA00023136"/>
    </source>
</evidence>
<dbReference type="RefSeq" id="WP_096815818.1">
    <property type="nucleotide sequence ID" value="NZ_JXKC01000001.1"/>
</dbReference>
<dbReference type="GO" id="GO:0015297">
    <property type="term" value="F:antiporter activity"/>
    <property type="evidence" value="ECO:0007669"/>
    <property type="project" value="UniProtKB-KW"/>
</dbReference>
<dbReference type="InterPro" id="IPR002528">
    <property type="entry name" value="MATE_fam"/>
</dbReference>
<comment type="caution">
    <text evidence="14">The sequence shown here is derived from an EMBL/GenBank/DDBJ whole genome shotgun (WGS) entry which is preliminary data.</text>
</comment>
<dbReference type="GO" id="GO:0006811">
    <property type="term" value="P:monoatomic ion transport"/>
    <property type="evidence" value="ECO:0007669"/>
    <property type="project" value="UniProtKB-KW"/>
</dbReference>
<evidence type="ECO:0000256" key="3">
    <source>
        <dbReference type="ARBA" id="ARBA00010199"/>
    </source>
</evidence>
<dbReference type="PIRSF" id="PIRSF006603">
    <property type="entry name" value="DinF"/>
    <property type="match status" value="1"/>
</dbReference>
<evidence type="ECO:0000256" key="8">
    <source>
        <dbReference type="ARBA" id="ARBA00022692"/>
    </source>
</evidence>
<feature type="transmembrane region" description="Helical" evidence="13">
    <location>
        <begin position="415"/>
        <end position="434"/>
    </location>
</feature>
<dbReference type="CDD" id="cd13134">
    <property type="entry name" value="MATE_like_8"/>
    <property type="match status" value="1"/>
</dbReference>
<evidence type="ECO:0000256" key="5">
    <source>
        <dbReference type="ARBA" id="ARBA00022448"/>
    </source>
</evidence>
<keyword evidence="7" id="KW-1003">Cell membrane</keyword>
<dbReference type="GO" id="GO:0005886">
    <property type="term" value="C:plasma membrane"/>
    <property type="evidence" value="ECO:0007669"/>
    <property type="project" value="UniProtKB-SubCell"/>
</dbReference>
<evidence type="ECO:0000256" key="7">
    <source>
        <dbReference type="ARBA" id="ARBA00022475"/>
    </source>
</evidence>